<dbReference type="InterPro" id="IPR008708">
    <property type="entry name" value="Neisseria_TspB"/>
</dbReference>
<proteinExistence type="predicted"/>
<protein>
    <submittedName>
        <fullName evidence="2">Protein TspB3</fullName>
    </submittedName>
</protein>
<sequence length="81" mass="8375">MGPVTDRNGNPVQVAATFGRDAQGNTTADVQVIPRPDLTPASAQAPHAQPPPEVSPAENPANNPDPDENPARVPIPNPTPI</sequence>
<name>A0A378VUC7_NEIGO</name>
<reference evidence="2" key="1">
    <citation type="submission" date="2018-06" db="EMBL/GenBank/DDBJ databases">
        <authorList>
            <consortium name="Pathogen Informatics"/>
            <person name="Doyle S."/>
        </authorList>
    </citation>
    <scope>NUCLEOTIDE SEQUENCE [LARGE SCALE GENOMIC DNA]</scope>
    <source>
        <strain evidence="2">NCTC11421</strain>
    </source>
</reference>
<dbReference type="EMBL" id="UGRI01000001">
    <property type="protein sequence ID" value="SUA20627.1"/>
    <property type="molecule type" value="Genomic_DNA"/>
</dbReference>
<evidence type="ECO:0000256" key="1">
    <source>
        <dbReference type="SAM" id="MobiDB-lite"/>
    </source>
</evidence>
<gene>
    <name evidence="2" type="ORF">NCTC11421_00720</name>
</gene>
<dbReference type="AlphaFoldDB" id="A0A378VUC7"/>
<dbReference type="Pfam" id="PF05616">
    <property type="entry name" value="Neisseria_TspB"/>
    <property type="match status" value="1"/>
</dbReference>
<evidence type="ECO:0000313" key="2">
    <source>
        <dbReference type="EMBL" id="SUA20627.1"/>
    </source>
</evidence>
<organism evidence="2">
    <name type="scientific">Neisseria gonorrhoeae</name>
    <dbReference type="NCBI Taxonomy" id="485"/>
    <lineage>
        <taxon>Bacteria</taxon>
        <taxon>Pseudomonadati</taxon>
        <taxon>Pseudomonadota</taxon>
        <taxon>Betaproteobacteria</taxon>
        <taxon>Neisseriales</taxon>
        <taxon>Neisseriaceae</taxon>
        <taxon>Neisseria</taxon>
    </lineage>
</organism>
<feature type="region of interest" description="Disordered" evidence="1">
    <location>
        <begin position="1"/>
        <end position="81"/>
    </location>
</feature>
<accession>A0A378VUC7</accession>